<dbReference type="InterPro" id="IPR046347">
    <property type="entry name" value="bZIP_sf"/>
</dbReference>
<dbReference type="CDD" id="cd14687">
    <property type="entry name" value="bZIP_ATF2"/>
    <property type="match status" value="1"/>
</dbReference>
<dbReference type="GO" id="GO:0005634">
    <property type="term" value="C:nucleus"/>
    <property type="evidence" value="ECO:0007669"/>
    <property type="project" value="TreeGrafter"/>
</dbReference>
<organism evidence="3 4">
    <name type="scientific">Naumovozyma dairenensis (strain ATCC 10597 / BCRC 20456 / CBS 421 / NBRC 0211 / NRRL Y-12639)</name>
    <name type="common">Saccharomyces dairenensis</name>
    <dbReference type="NCBI Taxonomy" id="1071378"/>
    <lineage>
        <taxon>Eukaryota</taxon>
        <taxon>Fungi</taxon>
        <taxon>Dikarya</taxon>
        <taxon>Ascomycota</taxon>
        <taxon>Saccharomycotina</taxon>
        <taxon>Saccharomycetes</taxon>
        <taxon>Saccharomycetales</taxon>
        <taxon>Saccharomycetaceae</taxon>
        <taxon>Naumovozyma</taxon>
    </lineage>
</organism>
<dbReference type="GO" id="GO:0000978">
    <property type="term" value="F:RNA polymerase II cis-regulatory region sequence-specific DNA binding"/>
    <property type="evidence" value="ECO:0007669"/>
    <property type="project" value="TreeGrafter"/>
</dbReference>
<dbReference type="AlphaFoldDB" id="G0WDV6"/>
<dbReference type="Proteomes" id="UP000000689">
    <property type="component" value="Chromosome 7"/>
</dbReference>
<dbReference type="HOGENOM" id="CLU_797139_0_0_1"/>
<feature type="region of interest" description="Disordered" evidence="1">
    <location>
        <begin position="44"/>
        <end position="64"/>
    </location>
</feature>
<dbReference type="KEGG" id="ndi:NDAI_0G01920"/>
<feature type="domain" description="BZIP" evidence="2">
    <location>
        <begin position="227"/>
        <end position="284"/>
    </location>
</feature>
<evidence type="ECO:0000313" key="3">
    <source>
        <dbReference type="EMBL" id="CCD25967.2"/>
    </source>
</evidence>
<dbReference type="PANTHER" id="PTHR23351">
    <property type="entry name" value="FOS TRANSCRIPTION FACTOR-RELATED"/>
    <property type="match status" value="1"/>
</dbReference>
<dbReference type="InterPro" id="IPR004827">
    <property type="entry name" value="bZIP"/>
</dbReference>
<gene>
    <name evidence="3" type="primary">NDAI0G01920</name>
    <name evidence="3" type="ordered locus">NDAI_0G01920</name>
</gene>
<name>G0WDV6_NAUDC</name>
<dbReference type="PROSITE" id="PS00036">
    <property type="entry name" value="BZIP_BASIC"/>
    <property type="match status" value="1"/>
</dbReference>
<evidence type="ECO:0000313" key="4">
    <source>
        <dbReference type="Proteomes" id="UP000000689"/>
    </source>
</evidence>
<evidence type="ECO:0000256" key="1">
    <source>
        <dbReference type="SAM" id="MobiDB-lite"/>
    </source>
</evidence>
<dbReference type="EMBL" id="HE580273">
    <property type="protein sequence ID" value="CCD25967.2"/>
    <property type="molecule type" value="Genomic_DNA"/>
</dbReference>
<evidence type="ECO:0000259" key="2">
    <source>
        <dbReference type="PROSITE" id="PS50217"/>
    </source>
</evidence>
<dbReference type="Gene3D" id="1.20.5.170">
    <property type="match status" value="1"/>
</dbReference>
<sequence>MPNLPVCAQFMPSANLSSAYQPVNTPGSFIFFLSDSFDTNSGTGIKNQSFDNRRPINSTLDSPSYPPINNIPNIIYEPLLTNQRQQQLSPHIIPQGQVRDENREGPEAPASFIEFFAEKPKLLSQSTFVPSTIQVNSSDKISITSPHSYLYRNRTIISFQSFKTKEKIITCTNGQITHLTEDINTVNDVYDSQPPPFPGKAKGKKGYNIHVMTMNNNNMEHMQTPKEAERERLLERNRLAASKCRKRKRLQEEKFQEDYRKALQENSFLKKKIELYEKWIKNLKTGDQNGKGICSSLNETKTKMEVGKIEVDGNKKRRRVPTTVEELSMIVDIEDLDTLGAILSLESN</sequence>
<reference evidence="3 4" key="1">
    <citation type="journal article" date="2011" name="Proc. Natl. Acad. Sci. U.S.A.">
        <title>Evolutionary erosion of yeast sex chromosomes by mating-type switching accidents.</title>
        <authorList>
            <person name="Gordon J.L."/>
            <person name="Armisen D."/>
            <person name="Proux-Wera E."/>
            <person name="Oheigeartaigh S.S."/>
            <person name="Byrne K.P."/>
            <person name="Wolfe K.H."/>
        </authorList>
    </citation>
    <scope>NUCLEOTIDE SEQUENCE [LARGE SCALE GENOMIC DNA]</scope>
    <source>
        <strain evidence="4">ATCC 10597 / BCRC 20456 / CBS 421 / NBRC 0211 / NRRL Y-12639</strain>
    </source>
</reference>
<dbReference type="STRING" id="1071378.G0WDV6"/>
<proteinExistence type="predicted"/>
<dbReference type="PROSITE" id="PS50217">
    <property type="entry name" value="BZIP"/>
    <property type="match status" value="1"/>
</dbReference>
<dbReference type="GeneID" id="11497363"/>
<dbReference type="SUPFAM" id="SSF57959">
    <property type="entry name" value="Leucine zipper domain"/>
    <property type="match status" value="1"/>
</dbReference>
<protein>
    <recommendedName>
        <fullName evidence="2">BZIP domain-containing protein</fullName>
    </recommendedName>
</protein>
<feature type="compositionally biased region" description="Polar residues" evidence="1">
    <location>
        <begin position="44"/>
        <end position="61"/>
    </location>
</feature>
<dbReference type="RefSeq" id="XP_003671210.2">
    <property type="nucleotide sequence ID" value="XM_003671162.2"/>
</dbReference>
<dbReference type="eggNOG" id="KOG1414">
    <property type="taxonomic scope" value="Eukaryota"/>
</dbReference>
<dbReference type="InterPro" id="IPR000837">
    <property type="entry name" value="AP-1"/>
</dbReference>
<dbReference type="PANTHER" id="PTHR23351:SF13">
    <property type="entry name" value="BASIC LEUCINE ZIPPER TRANSCRIPTIONAL FACTOR ATF-LIKE 3"/>
    <property type="match status" value="1"/>
</dbReference>
<accession>G0WDV6</accession>
<dbReference type="SMART" id="SM00338">
    <property type="entry name" value="BRLZ"/>
    <property type="match status" value="1"/>
</dbReference>
<dbReference type="Pfam" id="PF00170">
    <property type="entry name" value="bZIP_1"/>
    <property type="match status" value="1"/>
</dbReference>
<keyword evidence="4" id="KW-1185">Reference proteome</keyword>
<dbReference type="GO" id="GO:0000981">
    <property type="term" value="F:DNA-binding transcription factor activity, RNA polymerase II-specific"/>
    <property type="evidence" value="ECO:0007669"/>
    <property type="project" value="TreeGrafter"/>
</dbReference>